<keyword evidence="1" id="KW-1133">Transmembrane helix</keyword>
<dbReference type="Proteomes" id="UP000236291">
    <property type="component" value="Unassembled WGS sequence"/>
</dbReference>
<evidence type="ECO:0000313" key="3">
    <source>
        <dbReference type="Proteomes" id="UP000236291"/>
    </source>
</evidence>
<gene>
    <name evidence="2" type="ORF">L195_g062750</name>
</gene>
<reference evidence="2 3" key="2">
    <citation type="journal article" date="2017" name="Front. Plant Sci.">
        <title>Gene Classification and Mining of Molecular Markers Useful in Red Clover (Trifolium pratense) Breeding.</title>
        <authorList>
            <person name="Istvanek J."/>
            <person name="Dluhosova J."/>
            <person name="Dluhos P."/>
            <person name="Patkova L."/>
            <person name="Nedelnik J."/>
            <person name="Repkova J."/>
        </authorList>
    </citation>
    <scope>NUCLEOTIDE SEQUENCE [LARGE SCALE GENOMIC DNA]</scope>
    <source>
        <strain evidence="3">cv. Tatra</strain>
        <tissue evidence="2">Young leaves</tissue>
    </source>
</reference>
<proteinExistence type="predicted"/>
<comment type="caution">
    <text evidence="2">The sequence shown here is derived from an EMBL/GenBank/DDBJ whole genome shotgun (WGS) entry which is preliminary data.</text>
</comment>
<name>A0A2K3KHI2_TRIPR</name>
<evidence type="ECO:0000313" key="2">
    <source>
        <dbReference type="EMBL" id="PNX65742.1"/>
    </source>
</evidence>
<keyword evidence="1" id="KW-0472">Membrane</keyword>
<protein>
    <submittedName>
        <fullName evidence="2">Uncharacterized protein</fullName>
    </submittedName>
</protein>
<evidence type="ECO:0000256" key="1">
    <source>
        <dbReference type="SAM" id="Phobius"/>
    </source>
</evidence>
<accession>A0A2K3KHI2</accession>
<sequence>RVPFFLLGGERTLLQPLTGPTPLVFTLGAGALLAVATAFPVQLLNLFVIPPLGLSAVLVVS</sequence>
<organism evidence="2 3">
    <name type="scientific">Trifolium pratense</name>
    <name type="common">Red clover</name>
    <dbReference type="NCBI Taxonomy" id="57577"/>
    <lineage>
        <taxon>Eukaryota</taxon>
        <taxon>Viridiplantae</taxon>
        <taxon>Streptophyta</taxon>
        <taxon>Embryophyta</taxon>
        <taxon>Tracheophyta</taxon>
        <taxon>Spermatophyta</taxon>
        <taxon>Magnoliopsida</taxon>
        <taxon>eudicotyledons</taxon>
        <taxon>Gunneridae</taxon>
        <taxon>Pentapetalae</taxon>
        <taxon>rosids</taxon>
        <taxon>fabids</taxon>
        <taxon>Fabales</taxon>
        <taxon>Fabaceae</taxon>
        <taxon>Papilionoideae</taxon>
        <taxon>50 kb inversion clade</taxon>
        <taxon>NPAAA clade</taxon>
        <taxon>Hologalegina</taxon>
        <taxon>IRL clade</taxon>
        <taxon>Trifolieae</taxon>
        <taxon>Trifolium</taxon>
    </lineage>
</organism>
<dbReference type="AlphaFoldDB" id="A0A2K3KHI2"/>
<feature type="transmembrane region" description="Helical" evidence="1">
    <location>
        <begin position="23"/>
        <end position="48"/>
    </location>
</feature>
<reference evidence="2 3" key="1">
    <citation type="journal article" date="2014" name="Am. J. Bot.">
        <title>Genome assembly and annotation for red clover (Trifolium pratense; Fabaceae).</title>
        <authorList>
            <person name="Istvanek J."/>
            <person name="Jaros M."/>
            <person name="Krenek A."/>
            <person name="Repkova J."/>
        </authorList>
    </citation>
    <scope>NUCLEOTIDE SEQUENCE [LARGE SCALE GENOMIC DNA]</scope>
    <source>
        <strain evidence="3">cv. Tatra</strain>
        <tissue evidence="2">Young leaves</tissue>
    </source>
</reference>
<keyword evidence="1" id="KW-0812">Transmembrane</keyword>
<dbReference type="EMBL" id="ASHM01184113">
    <property type="protein sequence ID" value="PNX65742.1"/>
    <property type="molecule type" value="Genomic_DNA"/>
</dbReference>
<feature type="non-terminal residue" evidence="2">
    <location>
        <position position="1"/>
    </location>
</feature>